<proteinExistence type="predicted"/>
<gene>
    <name evidence="1" type="ORF">ACHAXA_003091</name>
</gene>
<evidence type="ECO:0000313" key="2">
    <source>
        <dbReference type="Proteomes" id="UP001530377"/>
    </source>
</evidence>
<dbReference type="EMBL" id="JALLPB020000004">
    <property type="protein sequence ID" value="KAL3827357.1"/>
    <property type="molecule type" value="Genomic_DNA"/>
</dbReference>
<organism evidence="1 2">
    <name type="scientific">Cyclostephanos tholiformis</name>
    <dbReference type="NCBI Taxonomy" id="382380"/>
    <lineage>
        <taxon>Eukaryota</taxon>
        <taxon>Sar</taxon>
        <taxon>Stramenopiles</taxon>
        <taxon>Ochrophyta</taxon>
        <taxon>Bacillariophyta</taxon>
        <taxon>Coscinodiscophyceae</taxon>
        <taxon>Thalassiosirophycidae</taxon>
        <taxon>Stephanodiscales</taxon>
        <taxon>Stephanodiscaceae</taxon>
        <taxon>Cyclostephanos</taxon>
    </lineage>
</organism>
<reference evidence="1 2" key="1">
    <citation type="submission" date="2024-10" db="EMBL/GenBank/DDBJ databases">
        <title>Updated reference genomes for cyclostephanoid diatoms.</title>
        <authorList>
            <person name="Roberts W.R."/>
            <person name="Alverson A.J."/>
        </authorList>
    </citation>
    <scope>NUCLEOTIDE SEQUENCE [LARGE SCALE GENOMIC DNA]</scope>
    <source>
        <strain evidence="1 2">AJA228-03</strain>
    </source>
</reference>
<protein>
    <recommendedName>
        <fullName evidence="3">Fibrous sheath-interacting protein 1</fullName>
    </recommendedName>
</protein>
<comment type="caution">
    <text evidence="1">The sequence shown here is derived from an EMBL/GenBank/DDBJ whole genome shotgun (WGS) entry which is preliminary data.</text>
</comment>
<accession>A0ABD3SRW6</accession>
<evidence type="ECO:0000313" key="1">
    <source>
        <dbReference type="EMBL" id="KAL3827357.1"/>
    </source>
</evidence>
<keyword evidence="2" id="KW-1185">Reference proteome</keyword>
<name>A0ABD3SRW6_9STRA</name>
<dbReference type="AlphaFoldDB" id="A0ABD3SRW6"/>
<dbReference type="Proteomes" id="UP001530377">
    <property type="component" value="Unassembled WGS sequence"/>
</dbReference>
<sequence>MSVIVEEDIFLTKQQNLHDEVCDGSNENDHVSLDNMKEALLEIEASDLQLEKFEFDCDQIIDFVRYQPDTGGSGGADAFPTPKLPKSVNIEDLFNKNIVGDDMGCSINAIERNKKLCSTANHLLTVEEEERIAAMMLQEHDCIEEYGFCISSTEKRREAELDNLLLGLGYDVEYVNDRVGGENNESEEEIKSERGDPILRELAKKRTASLREQRVDQALQKLLIEPLPRVVRIPKESVTECQDELSRSPDVCEEISITASISDDEICHLVQKLKKQFEDDGLVLADRESIRVLAQSIMDK</sequence>
<evidence type="ECO:0008006" key="3">
    <source>
        <dbReference type="Google" id="ProtNLM"/>
    </source>
</evidence>